<gene>
    <name evidence="1" type="ORF">NGAL_HAMBI1145_23590</name>
</gene>
<dbReference type="Proteomes" id="UP000046176">
    <property type="component" value="Unassembled WGS sequence"/>
</dbReference>
<accession>A0A0T7FHP2</accession>
<sequence>MNSRNRIAAGSVHKEKGGAIARTTLLRRPADVVDQNFWVSESLNDRPGSEKYGAGW</sequence>
<organism evidence="1 2">
    <name type="scientific">Neorhizobium galegae bv. officinalis</name>
    <dbReference type="NCBI Taxonomy" id="323656"/>
    <lineage>
        <taxon>Bacteria</taxon>
        <taxon>Pseudomonadati</taxon>
        <taxon>Pseudomonadota</taxon>
        <taxon>Alphaproteobacteria</taxon>
        <taxon>Hyphomicrobiales</taxon>
        <taxon>Rhizobiaceae</taxon>
        <taxon>Rhizobium/Agrobacterium group</taxon>
        <taxon>Neorhizobium</taxon>
    </lineage>
</organism>
<evidence type="ECO:0000313" key="2">
    <source>
        <dbReference type="Proteomes" id="UP000046176"/>
    </source>
</evidence>
<dbReference type="EMBL" id="CCRH01000006">
    <property type="protein sequence ID" value="CDZ34493.1"/>
    <property type="molecule type" value="Genomic_DNA"/>
</dbReference>
<proteinExistence type="predicted"/>
<evidence type="ECO:0000313" key="1">
    <source>
        <dbReference type="EMBL" id="CDZ34493.1"/>
    </source>
</evidence>
<protein>
    <submittedName>
        <fullName evidence="1">Uncharacterized protein</fullName>
    </submittedName>
</protein>
<reference evidence="1 2" key="1">
    <citation type="submission" date="2014-08" db="EMBL/GenBank/DDBJ databases">
        <authorList>
            <person name="Chen Y.-H."/>
        </authorList>
    </citation>
    <scope>NUCLEOTIDE SEQUENCE [LARGE SCALE GENOMIC DNA]</scope>
</reference>
<name>A0A0T7FHP2_NEOGA</name>
<dbReference type="AlphaFoldDB" id="A0A0T7FHP2"/>